<feature type="transmembrane region" description="Helical" evidence="1">
    <location>
        <begin position="318"/>
        <end position="336"/>
    </location>
</feature>
<evidence type="ECO:0000256" key="2">
    <source>
        <dbReference type="SAM" id="SignalP"/>
    </source>
</evidence>
<protein>
    <submittedName>
        <fullName evidence="3">Uncharacterized protein</fullName>
    </submittedName>
</protein>
<sequence>MPTFGPRRAATVQALAVLATATAAGVAGAGGKSCVGDRCSDTESWCPASHCGAFKLSVPASGAWQSSDGVRACKHIRGASAKRLSRESDTSIHDVYCISLDTRLRGFQCFDDPQQWLAEMLDYLAIEPSGADADAGTRPPLVLNETTCNRLNFGVPYSGTLFVAGQCCTGGAVPCKARGCEAPFVPLGPRVTSSVVSVVLVVIAVMHALTSLQCIVFSDRLIDGFRSVAQMGGEDRASFKNIVAMLGAAHGGFAAVLIFGALQDWVDGKSQVALAALAWYAVLGPIAEAMQHTPGESRFLIGCLSASQAQCGGRVPKVNYLLLCIPLLVAIGVEAFGVHFMIGAGMVVTGLITSLVIMHVGSERGGDTAGERGAAGSEAMH</sequence>
<feature type="transmembrane region" description="Helical" evidence="1">
    <location>
        <begin position="342"/>
        <end position="362"/>
    </location>
</feature>
<feature type="transmembrane region" description="Helical" evidence="1">
    <location>
        <begin position="239"/>
        <end position="260"/>
    </location>
</feature>
<feature type="signal peptide" evidence="2">
    <location>
        <begin position="1"/>
        <end position="24"/>
    </location>
</feature>
<proteinExistence type="predicted"/>
<keyword evidence="1" id="KW-0812">Transmembrane</keyword>
<feature type="transmembrane region" description="Helical" evidence="1">
    <location>
        <begin position="195"/>
        <end position="218"/>
    </location>
</feature>
<dbReference type="Proteomes" id="UP000751190">
    <property type="component" value="Unassembled WGS sequence"/>
</dbReference>
<feature type="chain" id="PRO_5035313771" evidence="2">
    <location>
        <begin position="25"/>
        <end position="381"/>
    </location>
</feature>
<keyword evidence="4" id="KW-1185">Reference proteome</keyword>
<comment type="caution">
    <text evidence="3">The sequence shown here is derived from an EMBL/GenBank/DDBJ whole genome shotgun (WGS) entry which is preliminary data.</text>
</comment>
<evidence type="ECO:0000313" key="4">
    <source>
        <dbReference type="Proteomes" id="UP000751190"/>
    </source>
</evidence>
<organism evidence="3 4">
    <name type="scientific">Diacronema lutheri</name>
    <name type="common">Unicellular marine alga</name>
    <name type="synonym">Monochrysis lutheri</name>
    <dbReference type="NCBI Taxonomy" id="2081491"/>
    <lineage>
        <taxon>Eukaryota</taxon>
        <taxon>Haptista</taxon>
        <taxon>Haptophyta</taxon>
        <taxon>Pavlovophyceae</taxon>
        <taxon>Pavlovales</taxon>
        <taxon>Pavlovaceae</taxon>
        <taxon>Diacronema</taxon>
    </lineage>
</organism>
<evidence type="ECO:0000256" key="1">
    <source>
        <dbReference type="SAM" id="Phobius"/>
    </source>
</evidence>
<dbReference type="AlphaFoldDB" id="A0A8J6CD10"/>
<dbReference type="OrthoDB" id="10513716at2759"/>
<keyword evidence="1" id="KW-0472">Membrane</keyword>
<dbReference type="EMBL" id="JAGTXO010000010">
    <property type="protein sequence ID" value="KAG8465350.1"/>
    <property type="molecule type" value="Genomic_DNA"/>
</dbReference>
<name>A0A8J6CD10_DIALT</name>
<reference evidence="3" key="1">
    <citation type="submission" date="2021-05" db="EMBL/GenBank/DDBJ databases">
        <title>The genome of the haptophyte Pavlova lutheri (Diacronema luteri, Pavlovales) - a model for lipid biosynthesis in eukaryotic algae.</title>
        <authorList>
            <person name="Hulatt C.J."/>
            <person name="Posewitz M.C."/>
        </authorList>
    </citation>
    <scope>NUCLEOTIDE SEQUENCE</scope>
    <source>
        <strain evidence="3">NIVA-4/92</strain>
    </source>
</reference>
<evidence type="ECO:0000313" key="3">
    <source>
        <dbReference type="EMBL" id="KAG8465350.1"/>
    </source>
</evidence>
<feature type="transmembrane region" description="Helical" evidence="1">
    <location>
        <begin position="272"/>
        <end position="290"/>
    </location>
</feature>
<keyword evidence="1" id="KW-1133">Transmembrane helix</keyword>
<gene>
    <name evidence="3" type="ORF">KFE25_002657</name>
</gene>
<accession>A0A8J6CD10</accession>
<keyword evidence="2" id="KW-0732">Signal</keyword>